<evidence type="ECO:0000256" key="1">
    <source>
        <dbReference type="SAM" id="MobiDB-lite"/>
    </source>
</evidence>
<accession>A0A8H7J0R8</accession>
<name>A0A8H7J0R8_9PLEO</name>
<protein>
    <recommendedName>
        <fullName evidence="4">F-box domain-containing protein</fullName>
    </recommendedName>
</protein>
<evidence type="ECO:0000313" key="3">
    <source>
        <dbReference type="Proteomes" id="UP000651452"/>
    </source>
</evidence>
<gene>
    <name evidence="2" type="ORF">EKO04_007337</name>
</gene>
<dbReference type="SUPFAM" id="SSF81383">
    <property type="entry name" value="F-box domain"/>
    <property type="match status" value="1"/>
</dbReference>
<reference evidence="2" key="1">
    <citation type="submission" date="2018-12" db="EMBL/GenBank/DDBJ databases">
        <authorList>
            <person name="Syme R.A."/>
            <person name="Farfan-Caceres L."/>
            <person name="Lichtenzveig J."/>
        </authorList>
    </citation>
    <scope>NUCLEOTIDE SEQUENCE</scope>
    <source>
        <strain evidence="2">Al4</strain>
    </source>
</reference>
<dbReference type="Proteomes" id="UP000651452">
    <property type="component" value="Unassembled WGS sequence"/>
</dbReference>
<reference evidence="2" key="2">
    <citation type="submission" date="2020-09" db="EMBL/GenBank/DDBJ databases">
        <title>Reference genome assembly for Australian Ascochyta lentis isolate Al4.</title>
        <authorList>
            <person name="Lee R.C."/>
            <person name="Farfan-Caceres L.M."/>
            <person name="Debler J.W."/>
            <person name="Williams A.H."/>
            <person name="Henares B.M."/>
        </authorList>
    </citation>
    <scope>NUCLEOTIDE SEQUENCE</scope>
    <source>
        <strain evidence="2">Al4</strain>
    </source>
</reference>
<dbReference type="InterPro" id="IPR036047">
    <property type="entry name" value="F-box-like_dom_sf"/>
</dbReference>
<dbReference type="AlphaFoldDB" id="A0A8H7J0R8"/>
<keyword evidence="3" id="KW-1185">Reference proteome</keyword>
<feature type="region of interest" description="Disordered" evidence="1">
    <location>
        <begin position="15"/>
        <end position="39"/>
    </location>
</feature>
<comment type="caution">
    <text evidence="2">The sequence shown here is derived from an EMBL/GenBank/DDBJ whole genome shotgun (WGS) entry which is preliminary data.</text>
</comment>
<proteinExistence type="predicted"/>
<organism evidence="2 3">
    <name type="scientific">Ascochyta lentis</name>
    <dbReference type="NCBI Taxonomy" id="205686"/>
    <lineage>
        <taxon>Eukaryota</taxon>
        <taxon>Fungi</taxon>
        <taxon>Dikarya</taxon>
        <taxon>Ascomycota</taxon>
        <taxon>Pezizomycotina</taxon>
        <taxon>Dothideomycetes</taxon>
        <taxon>Pleosporomycetidae</taxon>
        <taxon>Pleosporales</taxon>
        <taxon>Pleosporineae</taxon>
        <taxon>Didymellaceae</taxon>
        <taxon>Ascochyta</taxon>
    </lineage>
</organism>
<dbReference type="EMBL" id="RZGK01000013">
    <property type="protein sequence ID" value="KAF9694603.1"/>
    <property type="molecule type" value="Genomic_DNA"/>
</dbReference>
<evidence type="ECO:0008006" key="4">
    <source>
        <dbReference type="Google" id="ProtNLM"/>
    </source>
</evidence>
<sequence length="420" mass="46699">MGFFHLHRASSSRSSHSASSAVSTASNYSTPRTSSDSADDYMTATLKPHAFAPRAPLLNLPFEILQHIASYLDDVSAARFSLSGRQVCYAVGTKSLSTYIGSAPSRLDARERLQSTIERTLPGAWHCAWCDKFHLWSAADGPAVTPKVPEDPCVDYNSYLSDGMGYTLRYHHIRLALAHHRHGPSHGLPLQAFEHSSHSSITLFHTPIQTTISHTAKIKDNTFLLHTNFSLLLPTWTTSHKSLITTLWPLLPASLTQHRASENGHTGLMAALDNVLRRGWRVLGAQSCSDCATDWTLTTHTIPRSIAGDFVRLNMQTWRALGPGTSPFDADWRAHGVYIPGAEEACAREEARRVTGGVRELFAGSQERDDVVDGEGVGGAWEKLAYSWQQEKLKEEQRDQEREWRAIWRYVERRAGGARS</sequence>
<dbReference type="OrthoDB" id="3766406at2759"/>
<evidence type="ECO:0000313" key="2">
    <source>
        <dbReference type="EMBL" id="KAF9694603.1"/>
    </source>
</evidence>
<feature type="compositionally biased region" description="Low complexity" evidence="1">
    <location>
        <begin position="15"/>
        <end position="29"/>
    </location>
</feature>